<gene>
    <name evidence="11" type="ORF">CIPAW_15G074900</name>
</gene>
<evidence type="ECO:0000256" key="7">
    <source>
        <dbReference type="ARBA" id="ARBA00023033"/>
    </source>
</evidence>
<name>A0A8T1NA99_CARIL</name>
<keyword evidence="10" id="KW-0812">Transmembrane</keyword>
<proteinExistence type="inferred from homology"/>
<evidence type="ECO:0008006" key="13">
    <source>
        <dbReference type="Google" id="ProtNLM"/>
    </source>
</evidence>
<evidence type="ECO:0000256" key="9">
    <source>
        <dbReference type="RuleBase" id="RU000461"/>
    </source>
</evidence>
<organism evidence="11 12">
    <name type="scientific">Carya illinoinensis</name>
    <name type="common">Pecan</name>
    <dbReference type="NCBI Taxonomy" id="32201"/>
    <lineage>
        <taxon>Eukaryota</taxon>
        <taxon>Viridiplantae</taxon>
        <taxon>Streptophyta</taxon>
        <taxon>Embryophyta</taxon>
        <taxon>Tracheophyta</taxon>
        <taxon>Spermatophyta</taxon>
        <taxon>Magnoliopsida</taxon>
        <taxon>eudicotyledons</taxon>
        <taxon>Gunneridae</taxon>
        <taxon>Pentapetalae</taxon>
        <taxon>rosids</taxon>
        <taxon>fabids</taxon>
        <taxon>Fagales</taxon>
        <taxon>Juglandaceae</taxon>
        <taxon>Carya</taxon>
    </lineage>
</organism>
<dbReference type="PROSITE" id="PS00086">
    <property type="entry name" value="CYTOCHROME_P450"/>
    <property type="match status" value="1"/>
</dbReference>
<evidence type="ECO:0000256" key="6">
    <source>
        <dbReference type="ARBA" id="ARBA00023004"/>
    </source>
</evidence>
<dbReference type="GO" id="GO:0004497">
    <property type="term" value="F:monooxygenase activity"/>
    <property type="evidence" value="ECO:0007669"/>
    <property type="project" value="UniProtKB-KW"/>
</dbReference>
<keyword evidence="6 9" id="KW-0408">Iron</keyword>
<comment type="similarity">
    <text evidence="2 9">Belongs to the cytochrome P450 family.</text>
</comment>
<keyword evidence="7 9" id="KW-0503">Monooxygenase</keyword>
<dbReference type="AlphaFoldDB" id="A0A8T1NA99"/>
<dbReference type="GO" id="GO:0005506">
    <property type="term" value="F:iron ion binding"/>
    <property type="evidence" value="ECO:0007669"/>
    <property type="project" value="InterPro"/>
</dbReference>
<evidence type="ECO:0000256" key="10">
    <source>
        <dbReference type="SAM" id="Phobius"/>
    </source>
</evidence>
<evidence type="ECO:0000256" key="4">
    <source>
        <dbReference type="ARBA" id="ARBA00022723"/>
    </source>
</evidence>
<evidence type="ECO:0000256" key="3">
    <source>
        <dbReference type="ARBA" id="ARBA00022617"/>
    </source>
</evidence>
<comment type="caution">
    <text evidence="11">The sequence shown here is derived from an EMBL/GenBank/DDBJ whole genome shotgun (WGS) entry which is preliminary data.</text>
</comment>
<dbReference type="InterPro" id="IPR001128">
    <property type="entry name" value="Cyt_P450"/>
</dbReference>
<keyword evidence="3 9" id="KW-0349">Heme</keyword>
<reference evidence="11" key="1">
    <citation type="submission" date="2020-12" db="EMBL/GenBank/DDBJ databases">
        <title>WGS assembly of Carya illinoinensis cv. Pawnee.</title>
        <authorList>
            <person name="Platts A."/>
            <person name="Shu S."/>
            <person name="Wright S."/>
            <person name="Barry K."/>
            <person name="Edger P."/>
            <person name="Pires J.C."/>
            <person name="Schmutz J."/>
        </authorList>
    </citation>
    <scope>NUCLEOTIDE SEQUENCE</scope>
    <source>
        <tissue evidence="11">Leaf</tissue>
    </source>
</reference>
<dbReference type="Pfam" id="PF00067">
    <property type="entry name" value="p450"/>
    <property type="match status" value="1"/>
</dbReference>
<feature type="transmembrane region" description="Helical" evidence="10">
    <location>
        <begin position="50"/>
        <end position="75"/>
    </location>
</feature>
<evidence type="ECO:0000313" key="11">
    <source>
        <dbReference type="EMBL" id="KAG6626771.1"/>
    </source>
</evidence>
<dbReference type="GO" id="GO:0016020">
    <property type="term" value="C:membrane"/>
    <property type="evidence" value="ECO:0007669"/>
    <property type="project" value="UniProtKB-SubCell"/>
</dbReference>
<keyword evidence="12" id="KW-1185">Reference proteome</keyword>
<dbReference type="GO" id="GO:0016705">
    <property type="term" value="F:oxidoreductase activity, acting on paired donors, with incorporation or reduction of molecular oxygen"/>
    <property type="evidence" value="ECO:0007669"/>
    <property type="project" value="InterPro"/>
</dbReference>
<dbReference type="InterPro" id="IPR017972">
    <property type="entry name" value="Cyt_P450_CS"/>
</dbReference>
<keyword evidence="10" id="KW-1133">Transmembrane helix</keyword>
<dbReference type="InterPro" id="IPR050665">
    <property type="entry name" value="Cytochrome_P450_Monooxygen"/>
</dbReference>
<evidence type="ECO:0000256" key="8">
    <source>
        <dbReference type="ARBA" id="ARBA00023136"/>
    </source>
</evidence>
<dbReference type="Proteomes" id="UP000811609">
    <property type="component" value="Chromosome 15"/>
</dbReference>
<evidence type="ECO:0000256" key="1">
    <source>
        <dbReference type="ARBA" id="ARBA00004167"/>
    </source>
</evidence>
<dbReference type="GO" id="GO:0020037">
    <property type="term" value="F:heme binding"/>
    <property type="evidence" value="ECO:0007669"/>
    <property type="project" value="InterPro"/>
</dbReference>
<dbReference type="PANTHER" id="PTHR24282:SF211">
    <property type="entry name" value="CYTOCHROME P450-RELATED"/>
    <property type="match status" value="1"/>
</dbReference>
<keyword evidence="5 9" id="KW-0560">Oxidoreductase</keyword>
<evidence type="ECO:0000313" key="12">
    <source>
        <dbReference type="Proteomes" id="UP000811609"/>
    </source>
</evidence>
<evidence type="ECO:0000256" key="2">
    <source>
        <dbReference type="ARBA" id="ARBA00010617"/>
    </source>
</evidence>
<keyword evidence="4 9" id="KW-0479">Metal-binding</keyword>
<comment type="subcellular location">
    <subcellularLocation>
        <location evidence="1">Membrane</location>
        <topology evidence="1">Single-pass membrane protein</topology>
    </subcellularLocation>
</comment>
<sequence length="553" mass="63951">MTTVCCLFNLIITELFQHYHSRSRKTLISLSLSLSLSLSNQAPKKKKMNLLLLLIMMTIFFLLLKLLHSVLWLPWRIQDHFRRQGIRGPPYRPVVGNTPEIRRMIVEAQSKAMSWDDHDILQRLAPYYSEWSAVYGRTFLHWFGSTPRLAIDDPDMIKEVLMNTGRSYEHIELTPPMKVFFGQGIFALRGERWSLHRRIANQAFKMENVKAGVPEIVASTKQMLQKWEEERGESDEFEMDVHKELQNLLADIISRIAFGSSFEEGKRIFMLQEQQLRLLTLAFQSVYPPGFRFLPTTNNRERWRLEKESRESIQMLIEGNKSKGKESSRNFLGLLLSSHKNHNGEEEKLEVTEIMDDCKSFYFAGKETSANLLTWALFLLASHQEWQSKARKEVLKICGDNEHPTAENLNDLKMVSMILNESLRLYPVATMTLRQTTRRVKLGKLDIPTGTQLCLLFTAVHHDIEIWGKDAHKFNPLNFSESRKNLAPYFPFGLGPRICAGQNLALVEAKVALAMIVRQYSFTMSPTYVHAPIMLMTLQPQHGAHLLFRRISA</sequence>
<protein>
    <recommendedName>
        <fullName evidence="13">Cytochrome P450</fullName>
    </recommendedName>
</protein>
<evidence type="ECO:0000256" key="5">
    <source>
        <dbReference type="ARBA" id="ARBA00023002"/>
    </source>
</evidence>
<keyword evidence="8 10" id="KW-0472">Membrane</keyword>
<dbReference type="EMBL" id="CM031823">
    <property type="protein sequence ID" value="KAG6626771.1"/>
    <property type="molecule type" value="Genomic_DNA"/>
</dbReference>
<dbReference type="PANTHER" id="PTHR24282">
    <property type="entry name" value="CYTOCHROME P450 FAMILY MEMBER"/>
    <property type="match status" value="1"/>
</dbReference>
<accession>A0A8T1NA99</accession>